<dbReference type="RefSeq" id="WP_121836229.1">
    <property type="nucleotide sequence ID" value="NZ_CP163513.1"/>
</dbReference>
<dbReference type="AlphaFoldDB" id="A0A3L9DLC0"/>
<keyword evidence="2" id="KW-1185">Reference proteome</keyword>
<dbReference type="Proteomes" id="UP000279194">
    <property type="component" value="Unassembled WGS sequence"/>
</dbReference>
<accession>A0A3L9DLC0</accession>
<reference evidence="1 2" key="1">
    <citation type="submission" date="2018-10" db="EMBL/GenBank/DDBJ databases">
        <title>Streptococcus hillyeri sp. nov., isolated from equine tracheal sample.</title>
        <authorList>
            <person name="Macfadyen A.C."/>
            <person name="Waller A."/>
            <person name="Paterson G.K."/>
        </authorList>
    </citation>
    <scope>NUCLEOTIDE SEQUENCE [LARGE SCALE GENOMIC DNA]</scope>
    <source>
        <strain evidence="1 2">28462</strain>
    </source>
</reference>
<proteinExistence type="predicted"/>
<gene>
    <name evidence="1" type="ORF">EAF07_09020</name>
</gene>
<name>A0A3L9DLC0_9STRE</name>
<evidence type="ECO:0000313" key="1">
    <source>
        <dbReference type="EMBL" id="RLY01805.1"/>
    </source>
</evidence>
<evidence type="ECO:0008006" key="3">
    <source>
        <dbReference type="Google" id="ProtNLM"/>
    </source>
</evidence>
<organism evidence="1 2">
    <name type="scientific">Streptococcus hillyeri</name>
    <dbReference type="NCBI Taxonomy" id="2282420"/>
    <lineage>
        <taxon>Bacteria</taxon>
        <taxon>Bacillati</taxon>
        <taxon>Bacillota</taxon>
        <taxon>Bacilli</taxon>
        <taxon>Lactobacillales</taxon>
        <taxon>Streptococcaceae</taxon>
        <taxon>Streptococcus</taxon>
    </lineage>
</organism>
<dbReference type="OrthoDB" id="2305722at2"/>
<evidence type="ECO:0000313" key="2">
    <source>
        <dbReference type="Proteomes" id="UP000279194"/>
    </source>
</evidence>
<dbReference type="EMBL" id="RCVM01000022">
    <property type="protein sequence ID" value="RLY01805.1"/>
    <property type="molecule type" value="Genomic_DNA"/>
</dbReference>
<sequence length="64" mass="7137">MNPQDLFNQVKEMIEKRDFSAALDFVNDQKDNLGEYFEQAKTLIEGAQGADGILDKVKGLFGGK</sequence>
<protein>
    <recommendedName>
        <fullName evidence="3">Isoleucyl-tRNA synthetase</fullName>
    </recommendedName>
</protein>
<comment type="caution">
    <text evidence="1">The sequence shown here is derived from an EMBL/GenBank/DDBJ whole genome shotgun (WGS) entry which is preliminary data.</text>
</comment>